<reference evidence="2 3" key="1">
    <citation type="journal article" date="2019" name="Emerg. Microbes Infect.">
        <title>Comprehensive subspecies identification of 175 nontuberculous mycobacteria species based on 7547 genomic profiles.</title>
        <authorList>
            <person name="Matsumoto Y."/>
            <person name="Kinjo T."/>
            <person name="Motooka D."/>
            <person name="Nabeya D."/>
            <person name="Jung N."/>
            <person name="Uechi K."/>
            <person name="Horii T."/>
            <person name="Iida T."/>
            <person name="Fujita J."/>
            <person name="Nakamura S."/>
        </authorList>
    </citation>
    <scope>NUCLEOTIDE SEQUENCE [LARGE SCALE GENOMIC DNA]</scope>
    <source>
        <strain evidence="2 3">JCM 12405</strain>
    </source>
</reference>
<gene>
    <name evidence="2" type="ORF">MDOR_10110</name>
</gene>
<evidence type="ECO:0000313" key="2">
    <source>
        <dbReference type="EMBL" id="BBZ06842.1"/>
    </source>
</evidence>
<evidence type="ECO:0000256" key="1">
    <source>
        <dbReference type="SAM" id="MobiDB-lite"/>
    </source>
</evidence>
<proteinExistence type="predicted"/>
<name>A0A7I7VQ91_9MYCO</name>
<dbReference type="AlphaFoldDB" id="A0A7I7VQ91"/>
<sequence length="333" mass="36182">MATRAFTEVDNTPHDGHAAADSLAVTACTTRVPSAQRSTRSTLTPGSPNNNVVPSDTALGSLRQPECFATFRLPKAKGLPTQRHALRERNHNCPIKIEEPAYGQFANDLRVVWIKNWNIEVPRLIAMPPVLIDPGAVARSILIGMCATGPSIQRQWTSLAEGLLSGGPFQMPSSIGIYLALARGKTARVAGPIAGFHVTGPYVRRNLAGVPRGINAIASVYFPPLAWELVHKSNTTLVDDAWVDVSCWTELHPGEIHPFTDLVSGLPAVCHSWHHPSRNEGWAELMDSNLVAIVECFNVEGGPADFATPPTVSKRAHITTDEIETLARRHPMR</sequence>
<dbReference type="Proteomes" id="UP000467201">
    <property type="component" value="Chromosome"/>
</dbReference>
<dbReference type="EMBL" id="AP022605">
    <property type="protein sequence ID" value="BBZ06842.1"/>
    <property type="molecule type" value="Genomic_DNA"/>
</dbReference>
<feature type="region of interest" description="Disordered" evidence="1">
    <location>
        <begin position="31"/>
        <end position="52"/>
    </location>
</feature>
<evidence type="ECO:0000313" key="3">
    <source>
        <dbReference type="Proteomes" id="UP000467201"/>
    </source>
</evidence>
<accession>A0A7I7VQ91</accession>
<organism evidence="2 3">
    <name type="scientific">Mycolicibacterium doricum</name>
    <dbReference type="NCBI Taxonomy" id="126673"/>
    <lineage>
        <taxon>Bacteria</taxon>
        <taxon>Bacillati</taxon>
        <taxon>Actinomycetota</taxon>
        <taxon>Actinomycetes</taxon>
        <taxon>Mycobacteriales</taxon>
        <taxon>Mycobacteriaceae</taxon>
        <taxon>Mycolicibacterium</taxon>
    </lineage>
</organism>
<protein>
    <submittedName>
        <fullName evidence="2">Uncharacterized protein</fullName>
    </submittedName>
</protein>
<dbReference type="RefSeq" id="WP_220096636.1">
    <property type="nucleotide sequence ID" value="NZ_AP022605.1"/>
</dbReference>
<dbReference type="KEGG" id="mdr:MDOR_10110"/>